<comment type="caution">
    <text evidence="1">The sequence shown here is derived from an EMBL/GenBank/DDBJ whole genome shotgun (WGS) entry which is preliminary data.</text>
</comment>
<dbReference type="EMBL" id="AKAU01000318">
    <property type="protein sequence ID" value="EIM93308.1"/>
    <property type="molecule type" value="Genomic_DNA"/>
</dbReference>
<gene>
    <name evidence="1" type="ORF">WQE_50130</name>
</gene>
<sequence length="46" mass="5159">MRNGFTLREGQLTLAKMKEPLDIRWSRALPGVPSSVTVSRDPAGRY</sequence>
<dbReference type="Proteomes" id="UP000004980">
    <property type="component" value="Unassembled WGS sequence"/>
</dbReference>
<protein>
    <submittedName>
        <fullName evidence="1">IS605 family transposase OrfB</fullName>
    </submittedName>
</protein>
<feature type="non-terminal residue" evidence="1">
    <location>
        <position position="46"/>
    </location>
</feature>
<evidence type="ECO:0000313" key="1">
    <source>
        <dbReference type="EMBL" id="EIM93308.1"/>
    </source>
</evidence>
<organism evidence="1 2">
    <name type="scientific">Paraburkholderia hospita</name>
    <dbReference type="NCBI Taxonomy" id="169430"/>
    <lineage>
        <taxon>Bacteria</taxon>
        <taxon>Pseudomonadati</taxon>
        <taxon>Pseudomonadota</taxon>
        <taxon>Betaproteobacteria</taxon>
        <taxon>Burkholderiales</taxon>
        <taxon>Burkholderiaceae</taxon>
        <taxon>Paraburkholderia</taxon>
    </lineage>
</organism>
<reference evidence="1 2" key="1">
    <citation type="journal article" date="2012" name="J. Bacteriol.">
        <title>Draft Genome Sequence of the Soil Bacterium Burkholderia terrae Strain BS001, Which Interacts with Fungal Surface Structures.</title>
        <authorList>
            <person name="Nazir R."/>
            <person name="Hansen M.A."/>
            <person name="Sorensen S."/>
            <person name="van Elsas J.D."/>
        </authorList>
    </citation>
    <scope>NUCLEOTIDE SEQUENCE [LARGE SCALE GENOMIC DNA]</scope>
    <source>
        <strain evidence="1 2">BS001</strain>
    </source>
</reference>
<name>A0ABN0F401_9BURK</name>
<proteinExistence type="predicted"/>
<accession>A0ABN0F401</accession>
<evidence type="ECO:0000313" key="2">
    <source>
        <dbReference type="Proteomes" id="UP000004980"/>
    </source>
</evidence>
<keyword evidence="2" id="KW-1185">Reference proteome</keyword>